<comment type="caution">
    <text evidence="2">The sequence shown here is derived from an EMBL/GenBank/DDBJ whole genome shotgun (WGS) entry which is preliminary data.</text>
</comment>
<feature type="compositionally biased region" description="Polar residues" evidence="1">
    <location>
        <begin position="20"/>
        <end position="30"/>
    </location>
</feature>
<protein>
    <recommendedName>
        <fullName evidence="4">Endo-1,4-beta-xylanase A</fullName>
    </recommendedName>
</protein>
<evidence type="ECO:0000313" key="3">
    <source>
        <dbReference type="Proteomes" id="UP000237968"/>
    </source>
</evidence>
<dbReference type="Proteomes" id="UP000237968">
    <property type="component" value="Unassembled WGS sequence"/>
</dbReference>
<keyword evidence="3" id="KW-1185">Reference proteome</keyword>
<organism evidence="2 3">
    <name type="scientific">Enhygromyxa salina</name>
    <dbReference type="NCBI Taxonomy" id="215803"/>
    <lineage>
        <taxon>Bacteria</taxon>
        <taxon>Pseudomonadati</taxon>
        <taxon>Myxococcota</taxon>
        <taxon>Polyangia</taxon>
        <taxon>Nannocystales</taxon>
        <taxon>Nannocystaceae</taxon>
        <taxon>Enhygromyxa</taxon>
    </lineage>
</organism>
<evidence type="ECO:0008006" key="4">
    <source>
        <dbReference type="Google" id="ProtNLM"/>
    </source>
</evidence>
<sequence length="333" mass="35548">MYRAHTLICSLVLTTFGCSDDTASSSTNGTEGDGDASSETGDGDGPGDGDGDPSTGDGDGDPSTGDGDGDPGTGDGDGDGDGDGGCFEAELLWFEDFESGTYDAWTGGYDPEWSGCTTNGFSSEYAVSGTQSHWSAISCGSGNSHRGYGGVQFDGDTPLPAYTNVGVGTDAPYGIVNTYWSRLSVPYTFGNGRWFSYWTINSDCGWNEDVITLGLEEPSHRLTPAHIVNTGGTVTFEPDAPTVALDTWMRTTIYINLVDETIHIWHDGQKLLSGEVARPTSDVCQWHWGAYASGDNDDVQLWEDDISIWKLQAPWPDFAVEPYFGETIEVCDG</sequence>
<dbReference type="AlphaFoldDB" id="A0A2S9XFB0"/>
<proteinExistence type="predicted"/>
<gene>
    <name evidence="2" type="ORF">ENSA5_56270</name>
</gene>
<feature type="region of interest" description="Disordered" evidence="1">
    <location>
        <begin position="20"/>
        <end position="85"/>
    </location>
</feature>
<feature type="compositionally biased region" description="Low complexity" evidence="1">
    <location>
        <begin position="52"/>
        <end position="65"/>
    </location>
</feature>
<name>A0A2S9XFB0_9BACT</name>
<dbReference type="RefSeq" id="WP_181198239.1">
    <property type="nucleotide sequence ID" value="NZ_PVNK01000244.1"/>
</dbReference>
<dbReference type="EMBL" id="PVNK01000244">
    <property type="protein sequence ID" value="PRP91361.1"/>
    <property type="molecule type" value="Genomic_DNA"/>
</dbReference>
<feature type="compositionally biased region" description="Acidic residues" evidence="1">
    <location>
        <begin position="32"/>
        <end position="51"/>
    </location>
</feature>
<reference evidence="2 3" key="1">
    <citation type="submission" date="2018-03" db="EMBL/GenBank/DDBJ databases">
        <title>Draft Genome Sequences of the Obligatory Marine Myxobacteria Enhygromyxa salina SWB005.</title>
        <authorList>
            <person name="Poehlein A."/>
            <person name="Moghaddam J.A."/>
            <person name="Harms H."/>
            <person name="Alanjari M."/>
            <person name="Koenig G.M."/>
            <person name="Daniel R."/>
            <person name="Schaeberle T.F."/>
        </authorList>
    </citation>
    <scope>NUCLEOTIDE SEQUENCE [LARGE SCALE GENOMIC DNA]</scope>
    <source>
        <strain evidence="2 3">SWB005</strain>
    </source>
</reference>
<evidence type="ECO:0000256" key="1">
    <source>
        <dbReference type="SAM" id="MobiDB-lite"/>
    </source>
</evidence>
<evidence type="ECO:0000313" key="2">
    <source>
        <dbReference type="EMBL" id="PRP91361.1"/>
    </source>
</evidence>
<accession>A0A2S9XFB0</accession>
<dbReference type="PROSITE" id="PS51257">
    <property type="entry name" value="PROKAR_LIPOPROTEIN"/>
    <property type="match status" value="1"/>
</dbReference>